<comment type="caution">
    <text evidence="3">The sequence shown here is derived from an EMBL/GenBank/DDBJ whole genome shotgun (WGS) entry which is preliminary data.</text>
</comment>
<accession>A0ABU5QM13</accession>
<evidence type="ECO:0000313" key="3">
    <source>
        <dbReference type="EMBL" id="MEA5258107.1"/>
    </source>
</evidence>
<gene>
    <name evidence="3" type="ORF">VB264_09950</name>
</gene>
<reference evidence="3 4" key="1">
    <citation type="submission" date="2023-12" db="EMBL/GenBank/DDBJ databases">
        <title>Novel species of the genus Arcicella isolated from rivers.</title>
        <authorList>
            <person name="Lu H."/>
        </authorList>
    </citation>
    <scope>NUCLEOTIDE SEQUENCE [LARGE SCALE GENOMIC DNA]</scope>
    <source>
        <strain evidence="3 4">LMG 21963</strain>
    </source>
</reference>
<feature type="region of interest" description="Disordered" evidence="1">
    <location>
        <begin position="117"/>
        <end position="141"/>
    </location>
</feature>
<feature type="domain" description="Outer membrane protein beta-barrel" evidence="2">
    <location>
        <begin position="195"/>
        <end position="380"/>
    </location>
</feature>
<evidence type="ECO:0000259" key="2">
    <source>
        <dbReference type="Pfam" id="PF13568"/>
    </source>
</evidence>
<dbReference type="Pfam" id="PF13568">
    <property type="entry name" value="OMP_b-brl_2"/>
    <property type="match status" value="1"/>
</dbReference>
<feature type="compositionally biased region" description="Low complexity" evidence="1">
    <location>
        <begin position="122"/>
        <end position="141"/>
    </location>
</feature>
<dbReference type="Proteomes" id="UP001304671">
    <property type="component" value="Unassembled WGS sequence"/>
</dbReference>
<keyword evidence="4" id="KW-1185">Reference proteome</keyword>
<dbReference type="RefSeq" id="WP_323248962.1">
    <property type="nucleotide sequence ID" value="NZ_JAYFUL010000012.1"/>
</dbReference>
<evidence type="ECO:0000256" key="1">
    <source>
        <dbReference type="SAM" id="MobiDB-lite"/>
    </source>
</evidence>
<proteinExistence type="predicted"/>
<dbReference type="EMBL" id="JAYFUL010000012">
    <property type="protein sequence ID" value="MEA5258107.1"/>
    <property type="molecule type" value="Genomic_DNA"/>
</dbReference>
<name>A0ABU5QM13_9BACT</name>
<organism evidence="3 4">
    <name type="scientific">Arcicella aquatica</name>
    <dbReference type="NCBI Taxonomy" id="217141"/>
    <lineage>
        <taxon>Bacteria</taxon>
        <taxon>Pseudomonadati</taxon>
        <taxon>Bacteroidota</taxon>
        <taxon>Cytophagia</taxon>
        <taxon>Cytophagales</taxon>
        <taxon>Flectobacillaceae</taxon>
        <taxon>Arcicella</taxon>
    </lineage>
</organism>
<sequence length="402" mass="44890">METYQMKRVMSKITFSIIVSFFVISITSFKSLANSNEKDSTVINIDKRNQTLLNSKNPNRSLKEDLQELFQKNGMNLDDETWKGIRRVVNSELNKDTVLVIVQNNKSINVAINGKTDDTARNSNTSVNQSSNRNVSNGNSGANVKIGLGGVHVKDGNEEVHVSWNGVLVKDGNDEVKVMLKDTAKVNRREQGFSSRSGFNIYFGFNSFANTGSISGIYNTKDFELSPFGSRYFGFGWTRSGMISKGTKAALKISYGLEVSWNNYMFENNNYLVKGANNIEFANYKDAAGNVIPLSRNKLTVANINIPIMPYVAFRKNSVVTYIAAGGYVGYRIDSYTKTKEEDSGAKKWNHSSFYLNNLRYGLAFELGLKNFPDLFVNYDLNKLYQDGRGPGISGVSFGIRL</sequence>
<evidence type="ECO:0000313" key="4">
    <source>
        <dbReference type="Proteomes" id="UP001304671"/>
    </source>
</evidence>
<dbReference type="InterPro" id="IPR025665">
    <property type="entry name" value="Beta-barrel_OMP_2"/>
</dbReference>
<protein>
    <recommendedName>
        <fullName evidence="2">Outer membrane protein beta-barrel domain-containing protein</fullName>
    </recommendedName>
</protein>